<proteinExistence type="predicted"/>
<sequence>MDSNPEQTRREQRAFDSVSVSYPIRRVVGQQFAHSGDGVALLNAGGAAPQPLGPLKQLAVAKGDTVDVVAYGMYQQPAQANWSFSLASFVASLLQPQVGVPAPSPDGSSRKVRILPLLSVGLGLVPALQQLSGGVPKAHVRVLV</sequence>
<dbReference type="EMBL" id="JABKAV010000073">
    <property type="protein sequence ID" value="NVO86396.1"/>
    <property type="molecule type" value="Genomic_DNA"/>
</dbReference>
<accession>A0ABX2Q7I9</accession>
<dbReference type="Proteomes" id="UP000626554">
    <property type="component" value="Unassembled WGS sequence"/>
</dbReference>
<reference evidence="1 2" key="1">
    <citation type="submission" date="2020-05" db="EMBL/GenBank/DDBJ databases">
        <title>Hymenobacter terrestris sp. nov. and Hymenobacter lapidiphilus sp. nov., isolated from regoliths in Antarctica.</title>
        <authorList>
            <person name="Sedlacek I."/>
            <person name="Pantucek R."/>
            <person name="Zeman M."/>
            <person name="Holochova P."/>
            <person name="Kralova S."/>
            <person name="Stankova E."/>
            <person name="Sedo O."/>
            <person name="Micenkova L."/>
            <person name="Svec P."/>
            <person name="Gupta V."/>
            <person name="Sood U."/>
            <person name="Korpole U.S."/>
            <person name="Lal R."/>
        </authorList>
    </citation>
    <scope>NUCLEOTIDE SEQUENCE [LARGE SCALE GENOMIC DNA]</scope>
    <source>
        <strain evidence="1 2">P5252</strain>
    </source>
</reference>
<organism evidence="1 2">
    <name type="scientific">Hymenobacter terrestris</name>
    <dbReference type="NCBI Taxonomy" id="2748310"/>
    <lineage>
        <taxon>Bacteria</taxon>
        <taxon>Pseudomonadati</taxon>
        <taxon>Bacteroidota</taxon>
        <taxon>Cytophagia</taxon>
        <taxon>Cytophagales</taxon>
        <taxon>Hymenobacteraceae</taxon>
        <taxon>Hymenobacter</taxon>
    </lineage>
</organism>
<comment type="caution">
    <text evidence="1">The sequence shown here is derived from an EMBL/GenBank/DDBJ whole genome shotgun (WGS) entry which is preliminary data.</text>
</comment>
<evidence type="ECO:0000313" key="2">
    <source>
        <dbReference type="Proteomes" id="UP000626554"/>
    </source>
</evidence>
<gene>
    <name evidence="1" type="ORF">HW556_16030</name>
</gene>
<protein>
    <submittedName>
        <fullName evidence="1">Uncharacterized protein</fullName>
    </submittedName>
</protein>
<evidence type="ECO:0000313" key="1">
    <source>
        <dbReference type="EMBL" id="NVO86396.1"/>
    </source>
</evidence>
<name>A0ABX2Q7I9_9BACT</name>
<keyword evidence="2" id="KW-1185">Reference proteome</keyword>
<dbReference type="RefSeq" id="WP_176901127.1">
    <property type="nucleotide sequence ID" value="NZ_JABKAV010000073.1"/>
</dbReference>